<dbReference type="GO" id="GO:0030976">
    <property type="term" value="F:thiamine pyrophosphate binding"/>
    <property type="evidence" value="ECO:0007669"/>
    <property type="project" value="TreeGrafter"/>
</dbReference>
<evidence type="ECO:0000313" key="4">
    <source>
        <dbReference type="Proteomes" id="UP000697330"/>
    </source>
</evidence>
<keyword evidence="1 2" id="KW-0732">Signal</keyword>
<dbReference type="Pfam" id="PF13343">
    <property type="entry name" value="SBP_bac_6"/>
    <property type="match status" value="1"/>
</dbReference>
<feature type="chain" id="PRO_5036711523" evidence="2">
    <location>
        <begin position="32"/>
        <end position="383"/>
    </location>
</feature>
<dbReference type="PANTHER" id="PTHR30006:SF2">
    <property type="entry name" value="ABC TRANSPORTER SUBSTRATE-BINDING PROTEIN"/>
    <property type="match status" value="1"/>
</dbReference>
<feature type="signal peptide" evidence="2">
    <location>
        <begin position="1"/>
        <end position="31"/>
    </location>
</feature>
<dbReference type="GO" id="GO:0030288">
    <property type="term" value="C:outer membrane-bounded periplasmic space"/>
    <property type="evidence" value="ECO:0007669"/>
    <property type="project" value="TreeGrafter"/>
</dbReference>
<dbReference type="Proteomes" id="UP000697330">
    <property type="component" value="Unassembled WGS sequence"/>
</dbReference>
<dbReference type="RefSeq" id="WP_274959737.1">
    <property type="nucleotide sequence ID" value="NZ_DYWQ01000160.1"/>
</dbReference>
<dbReference type="GO" id="GO:0015888">
    <property type="term" value="P:thiamine transport"/>
    <property type="evidence" value="ECO:0007669"/>
    <property type="project" value="TreeGrafter"/>
</dbReference>
<dbReference type="AlphaFoldDB" id="A0A921GG67"/>
<protein>
    <submittedName>
        <fullName evidence="3">Extracellular solute-binding protein</fullName>
    </submittedName>
</protein>
<evidence type="ECO:0000256" key="2">
    <source>
        <dbReference type="SAM" id="SignalP"/>
    </source>
</evidence>
<dbReference type="InterPro" id="IPR006311">
    <property type="entry name" value="TAT_signal"/>
</dbReference>
<reference evidence="3" key="2">
    <citation type="submission" date="2021-09" db="EMBL/GenBank/DDBJ databases">
        <authorList>
            <person name="Gilroy R."/>
        </authorList>
    </citation>
    <scope>NUCLEOTIDE SEQUENCE</scope>
    <source>
        <strain evidence="3">CHK124-7917</strain>
    </source>
</reference>
<dbReference type="PROSITE" id="PS51257">
    <property type="entry name" value="PROKAR_LIPOPROTEIN"/>
    <property type="match status" value="1"/>
</dbReference>
<dbReference type="PANTHER" id="PTHR30006">
    <property type="entry name" value="THIAMINE-BINDING PERIPLASMIC PROTEIN-RELATED"/>
    <property type="match status" value="1"/>
</dbReference>
<dbReference type="SUPFAM" id="SSF53850">
    <property type="entry name" value="Periplasmic binding protein-like II"/>
    <property type="match status" value="1"/>
</dbReference>
<proteinExistence type="predicted"/>
<gene>
    <name evidence="3" type="ORF">K8U72_10485</name>
</gene>
<comment type="caution">
    <text evidence="3">The sequence shown here is derived from an EMBL/GenBank/DDBJ whole genome shotgun (WGS) entry which is preliminary data.</text>
</comment>
<evidence type="ECO:0000313" key="3">
    <source>
        <dbReference type="EMBL" id="HJF46185.1"/>
    </source>
</evidence>
<dbReference type="GO" id="GO:0030975">
    <property type="term" value="F:thiamine binding"/>
    <property type="evidence" value="ECO:0007669"/>
    <property type="project" value="TreeGrafter"/>
</dbReference>
<reference evidence="3" key="1">
    <citation type="journal article" date="2021" name="PeerJ">
        <title>Extensive microbial diversity within the chicken gut microbiome revealed by metagenomics and culture.</title>
        <authorList>
            <person name="Gilroy R."/>
            <person name="Ravi A."/>
            <person name="Getino M."/>
            <person name="Pursley I."/>
            <person name="Horton D.L."/>
            <person name="Alikhan N.F."/>
            <person name="Baker D."/>
            <person name="Gharbi K."/>
            <person name="Hall N."/>
            <person name="Watson M."/>
            <person name="Adriaenssens E.M."/>
            <person name="Foster-Nyarko E."/>
            <person name="Jarju S."/>
            <person name="Secka A."/>
            <person name="Antonio M."/>
            <person name="Oren A."/>
            <person name="Chaudhuri R.R."/>
            <person name="La Ragione R."/>
            <person name="Hildebrand F."/>
            <person name="Pallen M.J."/>
        </authorList>
    </citation>
    <scope>NUCLEOTIDE SEQUENCE</scope>
    <source>
        <strain evidence="3">CHK124-7917</strain>
    </source>
</reference>
<evidence type="ECO:0000256" key="1">
    <source>
        <dbReference type="ARBA" id="ARBA00022729"/>
    </source>
</evidence>
<name>A0A921GG67_9ACTN</name>
<sequence>MKKSTTHLVGMRALSRRNFLGMVGMASLACAAGLGLTGCDDGGSAQPAVDYNSMSLEDLVAQAQEEGEIASVGMPDTWANWVETWEDIEAEYGITHADQDMSSSEELAMFREEGVDGTKDIGDVGQSWGPTAEEQELTLKYKTSYWDEIPDWAKDDDGDWVVGYYGTISLMSNDSTVPSAPTSFQDLLDGDYNVCVGDVTAAAVAQYAVLAAAYALGGGIDDMQPGYDFLKQLAEQGRLDVSDASLARIESGEIDVCINWDYNSLNYRDQILENNPNAQFSVSIPSDASVQSGYCTIINKNAPHPAAACLAREFILSDEGQINLARGYATPIRDVELPEDVAALRLPDEQYGDHIQTVDESVWSGVCQDMITWYQENIIPILG</sequence>
<organism evidence="3 4">
    <name type="scientific">Thermophilibacter provencensis</name>
    <dbReference type="NCBI Taxonomy" id="1852386"/>
    <lineage>
        <taxon>Bacteria</taxon>
        <taxon>Bacillati</taxon>
        <taxon>Actinomycetota</taxon>
        <taxon>Coriobacteriia</taxon>
        <taxon>Coriobacteriales</taxon>
        <taxon>Atopobiaceae</taxon>
        <taxon>Thermophilibacter</taxon>
    </lineage>
</organism>
<dbReference type="PROSITE" id="PS51318">
    <property type="entry name" value="TAT"/>
    <property type="match status" value="1"/>
</dbReference>
<dbReference type="NCBIfam" id="TIGR01409">
    <property type="entry name" value="TAT_signal_seq"/>
    <property type="match status" value="1"/>
</dbReference>
<dbReference type="InterPro" id="IPR019546">
    <property type="entry name" value="TAT_signal_bac_arc"/>
</dbReference>
<dbReference type="EMBL" id="DYWQ01000160">
    <property type="protein sequence ID" value="HJF46185.1"/>
    <property type="molecule type" value="Genomic_DNA"/>
</dbReference>
<dbReference type="Gene3D" id="3.40.190.10">
    <property type="entry name" value="Periplasmic binding protein-like II"/>
    <property type="match status" value="2"/>
</dbReference>
<accession>A0A921GG67</accession>